<name>A0A8T0PS15_PANVG</name>
<sequence length="88" mass="10483">MPCIVVRRFAQQGHVSFPILFFYLFESYLTQYIESRFICFTYWAEISWKLHMVIEFLHRFGASLLMNHVEAYSSCFGEFHKVQCVSGI</sequence>
<dbReference type="EMBL" id="CM029051">
    <property type="protein sequence ID" value="KAG2561756.1"/>
    <property type="molecule type" value="Genomic_DNA"/>
</dbReference>
<dbReference type="Proteomes" id="UP000823388">
    <property type="component" value="Chromosome 8K"/>
</dbReference>
<keyword evidence="2" id="KW-1185">Reference proteome</keyword>
<evidence type="ECO:0000313" key="1">
    <source>
        <dbReference type="EMBL" id="KAG2561756.1"/>
    </source>
</evidence>
<protein>
    <submittedName>
        <fullName evidence="1">Uncharacterized protein</fullName>
    </submittedName>
</protein>
<reference evidence="1" key="1">
    <citation type="submission" date="2020-05" db="EMBL/GenBank/DDBJ databases">
        <title>WGS assembly of Panicum virgatum.</title>
        <authorList>
            <person name="Lovell J.T."/>
            <person name="Jenkins J."/>
            <person name="Shu S."/>
            <person name="Juenger T.E."/>
            <person name="Schmutz J."/>
        </authorList>
    </citation>
    <scope>NUCLEOTIDE SEQUENCE</scope>
    <source>
        <strain evidence="1">AP13</strain>
    </source>
</reference>
<evidence type="ECO:0000313" key="2">
    <source>
        <dbReference type="Proteomes" id="UP000823388"/>
    </source>
</evidence>
<proteinExistence type="predicted"/>
<organism evidence="1 2">
    <name type="scientific">Panicum virgatum</name>
    <name type="common">Blackwell switchgrass</name>
    <dbReference type="NCBI Taxonomy" id="38727"/>
    <lineage>
        <taxon>Eukaryota</taxon>
        <taxon>Viridiplantae</taxon>
        <taxon>Streptophyta</taxon>
        <taxon>Embryophyta</taxon>
        <taxon>Tracheophyta</taxon>
        <taxon>Spermatophyta</taxon>
        <taxon>Magnoliopsida</taxon>
        <taxon>Liliopsida</taxon>
        <taxon>Poales</taxon>
        <taxon>Poaceae</taxon>
        <taxon>PACMAD clade</taxon>
        <taxon>Panicoideae</taxon>
        <taxon>Panicodae</taxon>
        <taxon>Paniceae</taxon>
        <taxon>Panicinae</taxon>
        <taxon>Panicum</taxon>
        <taxon>Panicum sect. Hiantes</taxon>
    </lineage>
</organism>
<gene>
    <name evidence="1" type="ORF">PVAP13_8KG203300</name>
</gene>
<dbReference type="AlphaFoldDB" id="A0A8T0PS15"/>
<comment type="caution">
    <text evidence="1">The sequence shown here is derived from an EMBL/GenBank/DDBJ whole genome shotgun (WGS) entry which is preliminary data.</text>
</comment>
<accession>A0A8T0PS15</accession>